<feature type="signal peptide" evidence="1">
    <location>
        <begin position="1"/>
        <end position="22"/>
    </location>
</feature>
<dbReference type="Proteomes" id="UP000286806">
    <property type="component" value="Unassembled WGS sequence"/>
</dbReference>
<evidence type="ECO:0000313" key="2">
    <source>
        <dbReference type="EMBL" id="GBL44774.1"/>
    </source>
</evidence>
<sequence length="267" mass="28325">MHKFTQTALAVALACAAIPAFAADAAPAPTPAYTLTANVGLTSEYVYRGITQTARDPAIQGGADFTHSSGLYLGTWGSNISWYSDAVPGSSVSMEWDLYGGYRNTIGDIGYDVGVLQYYYPGRYPTLAAGAVKPNTTEVYGALSYKWLTGKVSYVVSPGLFGVDNADGSYYLDLSANVPIVDTWTLNAHVGEQKYTGTATTGAVSNDSLYSYTDWKLGVTKDLGSGWSATAYYTDTNAKDAGYKITGVNGNKNLGDSHFVAAISKTF</sequence>
<keyword evidence="3" id="KW-1185">Reference proteome</keyword>
<dbReference type="AlphaFoldDB" id="A0A401JB31"/>
<gene>
    <name evidence="2" type="ORF">SFMTTN_0575</name>
</gene>
<evidence type="ECO:0000256" key="1">
    <source>
        <dbReference type="SAM" id="SignalP"/>
    </source>
</evidence>
<evidence type="ECO:0000313" key="3">
    <source>
        <dbReference type="Proteomes" id="UP000286806"/>
    </source>
</evidence>
<dbReference type="OrthoDB" id="9793561at2"/>
<name>A0A401JB31_9PROT</name>
<dbReference type="InterPro" id="IPR010239">
    <property type="entry name" value="CHP02001"/>
</dbReference>
<protein>
    <submittedName>
        <fullName evidence="2">Probable signal peptide protein</fullName>
    </submittedName>
</protein>
<dbReference type="RefSeq" id="WP_124703620.1">
    <property type="nucleotide sequence ID" value="NZ_BGOW01000003.1"/>
</dbReference>
<organism evidence="2 3">
    <name type="scientific">Sulfuriferula multivorans</name>
    <dbReference type="NCBI Taxonomy" id="1559896"/>
    <lineage>
        <taxon>Bacteria</taxon>
        <taxon>Pseudomonadati</taxon>
        <taxon>Pseudomonadota</taxon>
        <taxon>Betaproteobacteria</taxon>
        <taxon>Nitrosomonadales</taxon>
        <taxon>Sulfuricellaceae</taxon>
        <taxon>Sulfuriferula</taxon>
    </lineage>
</organism>
<dbReference type="NCBIfam" id="TIGR02001">
    <property type="entry name" value="gcw_chp"/>
    <property type="match status" value="1"/>
</dbReference>
<proteinExistence type="predicted"/>
<dbReference type="PROSITE" id="PS51257">
    <property type="entry name" value="PROKAR_LIPOPROTEIN"/>
    <property type="match status" value="1"/>
</dbReference>
<keyword evidence="1" id="KW-0732">Signal</keyword>
<reference evidence="2 3" key="1">
    <citation type="journal article" date="2019" name="Front. Microbiol.">
        <title>Genomes of Neutrophilic Sulfur-Oxidizing Chemolithoautotrophs Representing 9 Proteobacterial Species From 8 Genera.</title>
        <authorList>
            <person name="Watanabe T."/>
            <person name="Kojima H."/>
            <person name="Umezawa K."/>
            <person name="Hori C."/>
            <person name="Takasuka T.E."/>
            <person name="Kato Y."/>
            <person name="Fukui M."/>
        </authorList>
    </citation>
    <scope>NUCLEOTIDE SEQUENCE [LARGE SCALE GENOMIC DNA]</scope>
    <source>
        <strain evidence="2 3">TTN</strain>
    </source>
</reference>
<dbReference type="Pfam" id="PF09694">
    <property type="entry name" value="Gcw_chp"/>
    <property type="match status" value="1"/>
</dbReference>
<accession>A0A401JB31</accession>
<feature type="chain" id="PRO_5019099067" evidence="1">
    <location>
        <begin position="23"/>
        <end position="267"/>
    </location>
</feature>
<comment type="caution">
    <text evidence="2">The sequence shown here is derived from an EMBL/GenBank/DDBJ whole genome shotgun (WGS) entry which is preliminary data.</text>
</comment>
<dbReference type="EMBL" id="BGOW01000003">
    <property type="protein sequence ID" value="GBL44774.1"/>
    <property type="molecule type" value="Genomic_DNA"/>
</dbReference>